<organism evidence="2">
    <name type="scientific">Bigelowiella natans</name>
    <name type="common">Pedinomonas minutissima</name>
    <name type="synonym">Chlorarachnion sp. (strain CCMP621)</name>
    <dbReference type="NCBI Taxonomy" id="227086"/>
    <lineage>
        <taxon>Eukaryota</taxon>
        <taxon>Sar</taxon>
        <taxon>Rhizaria</taxon>
        <taxon>Cercozoa</taxon>
        <taxon>Chlorarachniophyceae</taxon>
        <taxon>Bigelowiella</taxon>
    </lineage>
</organism>
<feature type="compositionally biased region" description="Basic and acidic residues" evidence="1">
    <location>
        <begin position="1"/>
        <end position="13"/>
    </location>
</feature>
<evidence type="ECO:0000313" key="2">
    <source>
        <dbReference type="EMBL" id="CAD9577266.1"/>
    </source>
</evidence>
<dbReference type="EMBL" id="HBHA01000568">
    <property type="protein sequence ID" value="CAD9577266.1"/>
    <property type="molecule type" value="Transcribed_RNA"/>
</dbReference>
<reference evidence="2" key="1">
    <citation type="submission" date="2021-01" db="EMBL/GenBank/DDBJ databases">
        <authorList>
            <person name="Corre E."/>
            <person name="Pelletier E."/>
            <person name="Niang G."/>
            <person name="Scheremetjew M."/>
            <person name="Finn R."/>
            <person name="Kale V."/>
            <person name="Holt S."/>
            <person name="Cochrane G."/>
            <person name="Meng A."/>
            <person name="Brown T."/>
            <person name="Cohen L."/>
        </authorList>
    </citation>
    <scope>NUCLEOTIDE SEQUENCE</scope>
    <source>
        <strain evidence="2">CCMP1258.1</strain>
    </source>
</reference>
<evidence type="ECO:0000256" key="1">
    <source>
        <dbReference type="SAM" id="MobiDB-lite"/>
    </source>
</evidence>
<protein>
    <submittedName>
        <fullName evidence="2">Uncharacterized protein</fullName>
    </submittedName>
</protein>
<gene>
    <name evidence="2" type="ORF">BIGN1055_LOCUS373</name>
</gene>
<dbReference type="AlphaFoldDB" id="A0A6U3FC07"/>
<name>A0A6U3FC07_BIGNA</name>
<proteinExistence type="predicted"/>
<sequence>MQPEVKRHLEKTKAPLSSKSTLDLGDSIPEKRNGQDNAVKTRNFDAWIHTSSGYLIKNQPTWTLRTDGTAKQAECFRIRQYGEDRISIQHFKTKRYLGYDTRMGVHLSPIVQLLTRKLQLNEQGKEESEIFIFMKICAKGGHWIKQGKTSSLIETRSMEEAIAFRFENIHPRVREKHEVNTKARKKLIHEIEQLEDRTRLIGIHVFFQRQQILHSRKVMVNQVR</sequence>
<feature type="region of interest" description="Disordered" evidence="1">
    <location>
        <begin position="1"/>
        <end position="36"/>
    </location>
</feature>
<accession>A0A6U3FC07</accession>